<reference evidence="1 2" key="1">
    <citation type="journal article" date="2021" name="BMC Biol.">
        <title>Horizontally acquired antibacterial genes associated with adaptive radiation of ladybird beetles.</title>
        <authorList>
            <person name="Li H.S."/>
            <person name="Tang X.F."/>
            <person name="Huang Y.H."/>
            <person name="Xu Z.Y."/>
            <person name="Chen M.L."/>
            <person name="Du X.Y."/>
            <person name="Qiu B.Y."/>
            <person name="Chen P.T."/>
            <person name="Zhang W."/>
            <person name="Slipinski A."/>
            <person name="Escalona H.E."/>
            <person name="Waterhouse R.M."/>
            <person name="Zwick A."/>
            <person name="Pang H."/>
        </authorList>
    </citation>
    <scope>NUCLEOTIDE SEQUENCE [LARGE SCALE GENOMIC DNA]</scope>
    <source>
        <strain evidence="1">SYSU2018</strain>
    </source>
</reference>
<organism evidence="1 2">
    <name type="scientific">Cryptolaemus montrouzieri</name>
    <dbReference type="NCBI Taxonomy" id="559131"/>
    <lineage>
        <taxon>Eukaryota</taxon>
        <taxon>Metazoa</taxon>
        <taxon>Ecdysozoa</taxon>
        <taxon>Arthropoda</taxon>
        <taxon>Hexapoda</taxon>
        <taxon>Insecta</taxon>
        <taxon>Pterygota</taxon>
        <taxon>Neoptera</taxon>
        <taxon>Endopterygota</taxon>
        <taxon>Coleoptera</taxon>
        <taxon>Polyphaga</taxon>
        <taxon>Cucujiformia</taxon>
        <taxon>Coccinelloidea</taxon>
        <taxon>Coccinellidae</taxon>
        <taxon>Scymninae</taxon>
        <taxon>Scymnini</taxon>
        <taxon>Cryptolaemus</taxon>
    </lineage>
</organism>
<dbReference type="Proteomes" id="UP001516400">
    <property type="component" value="Unassembled WGS sequence"/>
</dbReference>
<dbReference type="EMBL" id="JABFTP020000062">
    <property type="protein sequence ID" value="KAL3272909.1"/>
    <property type="molecule type" value="Genomic_DNA"/>
</dbReference>
<evidence type="ECO:0000313" key="2">
    <source>
        <dbReference type="Proteomes" id="UP001516400"/>
    </source>
</evidence>
<accession>A0ABD2N2N6</accession>
<protein>
    <submittedName>
        <fullName evidence="1">Uncharacterized protein</fullName>
    </submittedName>
</protein>
<evidence type="ECO:0000313" key="1">
    <source>
        <dbReference type="EMBL" id="KAL3272909.1"/>
    </source>
</evidence>
<gene>
    <name evidence="1" type="ORF">HHI36_014368</name>
</gene>
<comment type="caution">
    <text evidence="1">The sequence shown here is derived from an EMBL/GenBank/DDBJ whole genome shotgun (WGS) entry which is preliminary data.</text>
</comment>
<keyword evidence="2" id="KW-1185">Reference proteome</keyword>
<proteinExistence type="predicted"/>
<sequence length="97" mass="11268">MKIHGLKVMDRSLHSKRLYLNEYIHLMGNENVGRSYHSKLLQNKAKLDELNSDQIDDDDATNAKFMDTHTVKLKIPKFTEKAEPKVIRVGMEHCCEL</sequence>
<name>A0ABD2N2N6_9CUCU</name>
<dbReference type="AlphaFoldDB" id="A0ABD2N2N6"/>